<reference evidence="7" key="1">
    <citation type="submission" date="2021-04" db="EMBL/GenBank/DDBJ databases">
        <authorList>
            <person name="Zhang D.-C."/>
        </authorList>
    </citation>
    <scope>NUCLEOTIDE SEQUENCE</scope>
    <source>
        <strain evidence="7">CGMCC 1.15697</strain>
    </source>
</reference>
<evidence type="ECO:0000256" key="2">
    <source>
        <dbReference type="ARBA" id="ARBA00022692"/>
    </source>
</evidence>
<sequence>MRTSRVRRYGLVNWLGVSSLLMRELRREWRFFGVAILGPALQASLFAAVFTLAAGRDVPDLGGLSFFDFLAPGLVLAAVMQRAFEATAYTLMFDKLEAAIGDLLGAPMTAAEVLAGWIGSAVAISVAIGVSVAAAMMLFGLELPRYPLVTLWFGGCAILLFAAAGIVAAILSEKWDGLSGKETFILVPLIFLSGTFFPLEAVPEGFWRTAFQLNPIVYLVDGFRYGVTGQGSIDPTTAALIAFAAAAAMTLLAHAIFKSGYKIKP</sequence>
<evidence type="ECO:0000256" key="1">
    <source>
        <dbReference type="ARBA" id="ARBA00004141"/>
    </source>
</evidence>
<dbReference type="InterPro" id="IPR052522">
    <property type="entry name" value="ABC-2_transport_permease"/>
</dbReference>
<feature type="transmembrane region" description="Helical" evidence="5">
    <location>
        <begin position="61"/>
        <end position="80"/>
    </location>
</feature>
<dbReference type="Proteomes" id="UP000672602">
    <property type="component" value="Unassembled WGS sequence"/>
</dbReference>
<organism evidence="7 8">
    <name type="scientific">Marivibrio halodurans</name>
    <dbReference type="NCBI Taxonomy" id="2039722"/>
    <lineage>
        <taxon>Bacteria</taxon>
        <taxon>Pseudomonadati</taxon>
        <taxon>Pseudomonadota</taxon>
        <taxon>Alphaproteobacteria</taxon>
        <taxon>Rhodospirillales</taxon>
        <taxon>Rhodospirillaceae</taxon>
        <taxon>Marivibrio</taxon>
    </lineage>
</organism>
<dbReference type="InterPro" id="IPR013525">
    <property type="entry name" value="ABC2_TM"/>
</dbReference>
<keyword evidence="3 5" id="KW-1133">Transmembrane helix</keyword>
<dbReference type="PANTHER" id="PTHR43332:SF1">
    <property type="entry name" value="TRANSPORT PERMEASE PROTEIN"/>
    <property type="match status" value="1"/>
</dbReference>
<evidence type="ECO:0000313" key="7">
    <source>
        <dbReference type="EMBL" id="MBP5858198.1"/>
    </source>
</evidence>
<keyword evidence="5" id="KW-0813">Transport</keyword>
<feature type="transmembrane region" description="Helical" evidence="5">
    <location>
        <begin position="114"/>
        <end position="139"/>
    </location>
</feature>
<evidence type="ECO:0000256" key="4">
    <source>
        <dbReference type="ARBA" id="ARBA00023136"/>
    </source>
</evidence>
<evidence type="ECO:0000259" key="6">
    <source>
        <dbReference type="PROSITE" id="PS51012"/>
    </source>
</evidence>
<dbReference type="EMBL" id="JAGMWN010000006">
    <property type="protein sequence ID" value="MBP5858198.1"/>
    <property type="molecule type" value="Genomic_DNA"/>
</dbReference>
<dbReference type="PROSITE" id="PS51012">
    <property type="entry name" value="ABC_TM2"/>
    <property type="match status" value="1"/>
</dbReference>
<keyword evidence="2 5" id="KW-0812">Transmembrane</keyword>
<dbReference type="PRINTS" id="PR00164">
    <property type="entry name" value="ABC2TRNSPORT"/>
</dbReference>
<dbReference type="PIRSF" id="PIRSF006648">
    <property type="entry name" value="DrrB"/>
    <property type="match status" value="1"/>
</dbReference>
<keyword evidence="5" id="KW-1003">Cell membrane</keyword>
<dbReference type="PANTHER" id="PTHR43332">
    <property type="entry name" value="INNER MEMBRANE TRANSPORT PERMEASE YADH-RELATED"/>
    <property type="match status" value="1"/>
</dbReference>
<feature type="transmembrane region" description="Helical" evidence="5">
    <location>
        <begin position="238"/>
        <end position="257"/>
    </location>
</feature>
<accession>A0A8J7SNS5</accession>
<dbReference type="InterPro" id="IPR047817">
    <property type="entry name" value="ABC2_TM_bact-type"/>
</dbReference>
<protein>
    <recommendedName>
        <fullName evidence="5">Transport permease protein</fullName>
    </recommendedName>
</protein>
<name>A0A8J7SNS5_9PROT</name>
<evidence type="ECO:0000313" key="8">
    <source>
        <dbReference type="Proteomes" id="UP000672602"/>
    </source>
</evidence>
<feature type="domain" description="ABC transmembrane type-2" evidence="6">
    <location>
        <begin position="30"/>
        <end position="260"/>
    </location>
</feature>
<proteinExistence type="inferred from homology"/>
<dbReference type="RefSeq" id="WP_210682765.1">
    <property type="nucleotide sequence ID" value="NZ_JAGMWN010000006.1"/>
</dbReference>
<feature type="transmembrane region" description="Helical" evidence="5">
    <location>
        <begin position="183"/>
        <end position="199"/>
    </location>
</feature>
<dbReference type="InterPro" id="IPR000412">
    <property type="entry name" value="ABC_2_transport"/>
</dbReference>
<comment type="similarity">
    <text evidence="5">Belongs to the ABC-2 integral membrane protein family.</text>
</comment>
<feature type="transmembrane region" description="Helical" evidence="5">
    <location>
        <begin position="151"/>
        <end position="171"/>
    </location>
</feature>
<keyword evidence="4 5" id="KW-0472">Membrane</keyword>
<feature type="transmembrane region" description="Helical" evidence="5">
    <location>
        <begin position="31"/>
        <end position="55"/>
    </location>
</feature>
<keyword evidence="8" id="KW-1185">Reference proteome</keyword>
<dbReference type="AlphaFoldDB" id="A0A8J7SNS5"/>
<evidence type="ECO:0000256" key="3">
    <source>
        <dbReference type="ARBA" id="ARBA00022989"/>
    </source>
</evidence>
<dbReference type="Pfam" id="PF01061">
    <property type="entry name" value="ABC2_membrane"/>
    <property type="match status" value="1"/>
</dbReference>
<gene>
    <name evidence="7" type="ORF">KAJ83_14355</name>
</gene>
<comment type="caution">
    <text evidence="7">The sequence shown here is derived from an EMBL/GenBank/DDBJ whole genome shotgun (WGS) entry which is preliminary data.</text>
</comment>
<comment type="subcellular location">
    <subcellularLocation>
        <location evidence="5">Cell inner membrane</location>
        <topology evidence="5">Multi-pass membrane protein</topology>
    </subcellularLocation>
    <subcellularLocation>
        <location evidence="1">Membrane</location>
        <topology evidence="1">Multi-pass membrane protein</topology>
    </subcellularLocation>
</comment>
<evidence type="ECO:0000256" key="5">
    <source>
        <dbReference type="RuleBase" id="RU361157"/>
    </source>
</evidence>
<dbReference type="GO" id="GO:0140359">
    <property type="term" value="F:ABC-type transporter activity"/>
    <property type="evidence" value="ECO:0007669"/>
    <property type="project" value="InterPro"/>
</dbReference>
<dbReference type="GO" id="GO:0043190">
    <property type="term" value="C:ATP-binding cassette (ABC) transporter complex"/>
    <property type="evidence" value="ECO:0007669"/>
    <property type="project" value="InterPro"/>
</dbReference>